<dbReference type="PROSITE" id="PS51840">
    <property type="entry name" value="C2_NT"/>
    <property type="match status" value="1"/>
</dbReference>
<reference evidence="3 4" key="1">
    <citation type="submission" date="2010-05" db="EMBL/GenBank/DDBJ databases">
        <title>The Genome Sequence of Thecamonas trahens ATCC 50062.</title>
        <authorList>
            <consortium name="The Broad Institute Genome Sequencing Platform"/>
            <person name="Russ C."/>
            <person name="Cuomo C."/>
            <person name="Shea T."/>
            <person name="Young S.K."/>
            <person name="Zeng Q."/>
            <person name="Koehrsen M."/>
            <person name="Haas B."/>
            <person name="Borodovsky M."/>
            <person name="Guigo R."/>
            <person name="Alvarado L."/>
            <person name="Berlin A."/>
            <person name="Bochicchio J."/>
            <person name="Borenstein D."/>
            <person name="Chapman S."/>
            <person name="Chen Z."/>
            <person name="Freedman E."/>
            <person name="Gellesch M."/>
            <person name="Goldberg J."/>
            <person name="Griggs A."/>
            <person name="Gujja S."/>
            <person name="Heilman E."/>
            <person name="Heiman D."/>
            <person name="Hepburn T."/>
            <person name="Howarth C."/>
            <person name="Jen D."/>
            <person name="Larson L."/>
            <person name="Mehta T."/>
            <person name="Park D."/>
            <person name="Pearson M."/>
            <person name="Roberts A."/>
            <person name="Saif S."/>
            <person name="Shenoy N."/>
            <person name="Sisk P."/>
            <person name="Stolte C."/>
            <person name="Sykes S."/>
            <person name="Thomson T."/>
            <person name="Walk T."/>
            <person name="White J."/>
            <person name="Yandava C."/>
            <person name="Burger G."/>
            <person name="Gray M.W."/>
            <person name="Holland P.W.H."/>
            <person name="King N."/>
            <person name="Lang F.B.F."/>
            <person name="Roger A.J."/>
            <person name="Ruiz-Trillo I."/>
            <person name="Lander E."/>
            <person name="Nusbaum C."/>
        </authorList>
    </citation>
    <scope>NUCLEOTIDE SEQUENCE [LARGE SCALE GENOMIC DNA]</scope>
    <source>
        <strain evidence="3 4">ATCC 50062</strain>
    </source>
</reference>
<dbReference type="AlphaFoldDB" id="A0A0L0DSK4"/>
<dbReference type="EMBL" id="GL349497">
    <property type="protein sequence ID" value="KNC55250.1"/>
    <property type="molecule type" value="Genomic_DNA"/>
</dbReference>
<feature type="coiled-coil region" evidence="1">
    <location>
        <begin position="437"/>
        <end position="473"/>
    </location>
</feature>
<feature type="coiled-coil region" evidence="1">
    <location>
        <begin position="497"/>
        <end position="524"/>
    </location>
</feature>
<keyword evidence="4" id="KW-1185">Reference proteome</keyword>
<keyword evidence="1" id="KW-0175">Coiled coil</keyword>
<proteinExistence type="predicted"/>
<accession>A0A0L0DSK4</accession>
<protein>
    <recommendedName>
        <fullName evidence="2">C2 NT-type domain-containing protein</fullName>
    </recommendedName>
</protein>
<evidence type="ECO:0000313" key="4">
    <source>
        <dbReference type="Proteomes" id="UP000054408"/>
    </source>
</evidence>
<feature type="domain" description="C2 NT-type" evidence="2">
    <location>
        <begin position="7"/>
        <end position="154"/>
    </location>
</feature>
<sequence length="544" mass="56767">MPTTTTTTLSTALTFSVSLQLSIEPLALPTPTSPAVRPFSVTLSTHGSPAANAPLLAPTVDGAMLRCAWPAPLEITTKMLLAKDGRSLRAKPARISLMQAKKIGSRRIRPVAVADIDLAAYHSAPARDLVLPMVLTGAGSKVFASVQAVISVAVTDAPDDDNSVVDGRAGPRSREELLCAPHALIVATTKPGVLVETIIEGRHQKATPGGGSGKDKAKAKGKAKAPSTVVELATVDPASLPMGDVFVDAAPRTGFAGIVVLGSSLAIFLFAVSSYEQLMEALRQATFSTSMFRFAGVHLSGRIPGLALEPVREAALLVPLSINGRIGELSRRMLGLASPPLADEQARLFGARLLALQTLSNGFPISINDADVAAYAAALPDYRRVDAERWASAAARRENMSRDDLVAEAAAAGATAAAAVAHAAQLAASLTAADSRMETAELSVRALRATLTNERDERAAEAAAADAREAKLNVAIDEAHAALDRERAARTALAAENTALAAELEATQLELAQLKADFANQSVKLADTAYRAEQAELVARSRRA</sequence>
<evidence type="ECO:0000313" key="3">
    <source>
        <dbReference type="EMBL" id="KNC55250.1"/>
    </source>
</evidence>
<dbReference type="GeneID" id="25568995"/>
<dbReference type="RefSeq" id="XP_013753179.1">
    <property type="nucleotide sequence ID" value="XM_013897725.1"/>
</dbReference>
<organism evidence="3 4">
    <name type="scientific">Thecamonas trahens ATCC 50062</name>
    <dbReference type="NCBI Taxonomy" id="461836"/>
    <lineage>
        <taxon>Eukaryota</taxon>
        <taxon>Apusozoa</taxon>
        <taxon>Apusomonadida</taxon>
        <taxon>Apusomonadidae</taxon>
        <taxon>Thecamonas</taxon>
    </lineage>
</organism>
<name>A0A0L0DSK4_THETB</name>
<evidence type="ECO:0000259" key="2">
    <source>
        <dbReference type="PROSITE" id="PS51840"/>
    </source>
</evidence>
<gene>
    <name evidence="3" type="ORF">AMSG_10884</name>
</gene>
<evidence type="ECO:0000256" key="1">
    <source>
        <dbReference type="SAM" id="Coils"/>
    </source>
</evidence>
<dbReference type="InterPro" id="IPR019448">
    <property type="entry name" value="NT-C2"/>
</dbReference>
<dbReference type="Proteomes" id="UP000054408">
    <property type="component" value="Unassembled WGS sequence"/>
</dbReference>